<dbReference type="InterPro" id="IPR046342">
    <property type="entry name" value="CBS_dom_sf"/>
</dbReference>
<feature type="site" description="Catalytically relevant" evidence="5">
    <location>
        <position position="102"/>
    </location>
</feature>
<evidence type="ECO:0000313" key="10">
    <source>
        <dbReference type="Proteomes" id="UP000014155"/>
    </source>
</evidence>
<dbReference type="eggNOG" id="COG0794">
    <property type="taxonomic scope" value="Bacteria"/>
</dbReference>
<dbReference type="PROSITE" id="PS51464">
    <property type="entry name" value="SIS"/>
    <property type="match status" value="1"/>
</dbReference>
<keyword evidence="10" id="KW-1185">Reference proteome</keyword>
<dbReference type="EMBL" id="AORV01000066">
    <property type="protein sequence ID" value="EMS69397.1"/>
    <property type="molecule type" value="Genomic_DNA"/>
</dbReference>
<dbReference type="PIRSF" id="PIRSF004692">
    <property type="entry name" value="KdsD_KpsF"/>
    <property type="match status" value="1"/>
</dbReference>
<dbReference type="Gene3D" id="3.40.50.10490">
    <property type="entry name" value="Glucose-6-phosphate isomerase like protein, domain 1"/>
    <property type="match status" value="1"/>
</dbReference>
<feature type="site" description="Catalytically relevant" evidence="5">
    <location>
        <position position="50"/>
    </location>
</feature>
<dbReference type="STRING" id="1195236.CTER_4971"/>
<keyword evidence="9" id="KW-0413">Isomerase</keyword>
<dbReference type="Proteomes" id="UP000014155">
    <property type="component" value="Unassembled WGS sequence"/>
</dbReference>
<feature type="site" description="Catalytically relevant" evidence="5">
    <location>
        <position position="143"/>
    </location>
</feature>
<keyword evidence="2" id="KW-0677">Repeat</keyword>
<dbReference type="AlphaFoldDB" id="S0FFM9"/>
<evidence type="ECO:0000256" key="4">
    <source>
        <dbReference type="PIRNR" id="PIRNR004692"/>
    </source>
</evidence>
<dbReference type="EC" id="5.3.1.13" evidence="9"/>
<evidence type="ECO:0000256" key="1">
    <source>
        <dbReference type="ARBA" id="ARBA00008165"/>
    </source>
</evidence>
<dbReference type="InterPro" id="IPR035474">
    <property type="entry name" value="SIS_Kpsf"/>
</dbReference>
<dbReference type="NCBIfam" id="TIGR00393">
    <property type="entry name" value="kpsF"/>
    <property type="match status" value="1"/>
</dbReference>
<dbReference type="InterPro" id="IPR000644">
    <property type="entry name" value="CBS_dom"/>
</dbReference>
<evidence type="ECO:0000313" key="9">
    <source>
        <dbReference type="EMBL" id="EMS69397.1"/>
    </source>
</evidence>
<proteinExistence type="inferred from homology"/>
<evidence type="ECO:0000256" key="2">
    <source>
        <dbReference type="ARBA" id="ARBA00022737"/>
    </source>
</evidence>
<dbReference type="PANTHER" id="PTHR42745">
    <property type="match status" value="1"/>
</dbReference>
<feature type="domain" description="SIS" evidence="8">
    <location>
        <begin position="32"/>
        <end position="175"/>
    </location>
</feature>
<dbReference type="GO" id="GO:0005975">
    <property type="term" value="P:carbohydrate metabolic process"/>
    <property type="evidence" value="ECO:0007669"/>
    <property type="project" value="InterPro"/>
</dbReference>
<dbReference type="PANTHER" id="PTHR42745:SF1">
    <property type="entry name" value="ARABINOSE 5-PHOSPHATE ISOMERASE KDSD"/>
    <property type="match status" value="1"/>
</dbReference>
<dbReference type="FunFam" id="3.40.50.10490:FF:000011">
    <property type="entry name" value="Arabinose 5-phosphate isomerase"/>
    <property type="match status" value="1"/>
</dbReference>
<dbReference type="Gene3D" id="3.10.580.10">
    <property type="entry name" value="CBS-domain"/>
    <property type="match status" value="1"/>
</dbReference>
<dbReference type="GO" id="GO:0019146">
    <property type="term" value="F:arabinose-5-phosphate isomerase activity"/>
    <property type="evidence" value="ECO:0007669"/>
    <property type="project" value="UniProtKB-EC"/>
</dbReference>
<feature type="domain" description="CBS" evidence="7">
    <location>
        <begin position="268"/>
        <end position="322"/>
    </location>
</feature>
<dbReference type="eggNOG" id="COG0517">
    <property type="taxonomic scope" value="Bacteria"/>
</dbReference>
<evidence type="ECO:0000256" key="5">
    <source>
        <dbReference type="PIRSR" id="PIRSR004692-3"/>
    </source>
</evidence>
<name>S0FFM9_RUMCE</name>
<accession>S0FFM9</accession>
<dbReference type="InterPro" id="IPR004800">
    <property type="entry name" value="KdsD/KpsF-type"/>
</dbReference>
<evidence type="ECO:0000259" key="8">
    <source>
        <dbReference type="PROSITE" id="PS51464"/>
    </source>
</evidence>
<dbReference type="InterPro" id="IPR001347">
    <property type="entry name" value="SIS_dom"/>
</dbReference>
<dbReference type="Pfam" id="PF01380">
    <property type="entry name" value="SIS"/>
    <property type="match status" value="1"/>
</dbReference>
<dbReference type="PROSITE" id="PS51371">
    <property type="entry name" value="CBS"/>
    <property type="match status" value="2"/>
</dbReference>
<dbReference type="PATRIC" id="fig|1195236.3.peg.5164"/>
<dbReference type="Pfam" id="PF00571">
    <property type="entry name" value="CBS"/>
    <property type="match status" value="2"/>
</dbReference>
<protein>
    <submittedName>
        <fullName evidence="9">KpsF/GutQ family protein</fullName>
        <ecNumber evidence="9">5.3.1.13</ecNumber>
    </submittedName>
</protein>
<reference evidence="9 10" key="1">
    <citation type="journal article" date="2013" name="Genome Announc.">
        <title>Draft Genome Sequence of the Cellulolytic, Mesophilic, Anaerobic Bacterium Clostridium termitidis Strain CT1112 (DSM 5398).</title>
        <authorList>
            <person name="Lal S."/>
            <person name="Ramachandran U."/>
            <person name="Zhang X."/>
            <person name="Munir R."/>
            <person name="Sparling R."/>
            <person name="Levin D.B."/>
        </authorList>
    </citation>
    <scope>NUCLEOTIDE SEQUENCE [LARGE SCALE GENOMIC DNA]</scope>
    <source>
        <strain evidence="9 10">CT1112</strain>
    </source>
</reference>
<sequence length="322" mass="35254">MDIIREAKKVFDIEIETLESVKNNLGTEFEKVVRSIADCEGRVIFIGMGKSAHIAGKISATMSSLGVPSFFLNAGECAHGDLGLIQEKDVVVLISNSGETEEIIQIIPSLKKIQAKIISITGNRKSTLERNSGITLKLNIIQEACSLNLAPTSSTTAVLVLGDALAVVLSRLINFTSDRFAVYHPKGALGKRLLTYVRDLMYSGAENPVINEEAAIKDVIIKMNRDQMGIVNVVDENNKLTGIITNKELLDCVDKNGLHTELKASAIMNRSPKVVKPDMKASEIMEMVNSDSEIWFLTVINDYFEPIGVVKVKDFIRMGLSA</sequence>
<dbReference type="GO" id="GO:0097367">
    <property type="term" value="F:carbohydrate derivative binding"/>
    <property type="evidence" value="ECO:0007669"/>
    <property type="project" value="InterPro"/>
</dbReference>
<dbReference type="SUPFAM" id="SSF53697">
    <property type="entry name" value="SIS domain"/>
    <property type="match status" value="1"/>
</dbReference>
<feature type="site" description="Catalytically relevant" evidence="5">
    <location>
        <position position="184"/>
    </location>
</feature>
<keyword evidence="3 6" id="KW-0129">CBS domain</keyword>
<dbReference type="InterPro" id="IPR050986">
    <property type="entry name" value="GutQ/KpsF_isomerases"/>
</dbReference>
<evidence type="ECO:0000259" key="7">
    <source>
        <dbReference type="PROSITE" id="PS51371"/>
    </source>
</evidence>
<dbReference type="InterPro" id="IPR046348">
    <property type="entry name" value="SIS_dom_sf"/>
</dbReference>
<comment type="caution">
    <text evidence="9">The sequence shown here is derived from an EMBL/GenBank/DDBJ whole genome shotgun (WGS) entry which is preliminary data.</text>
</comment>
<feature type="domain" description="CBS" evidence="7">
    <location>
        <begin position="201"/>
        <end position="261"/>
    </location>
</feature>
<evidence type="ECO:0000256" key="6">
    <source>
        <dbReference type="PROSITE-ProRule" id="PRU00703"/>
    </source>
</evidence>
<dbReference type="CDD" id="cd05014">
    <property type="entry name" value="SIS_Kpsf"/>
    <property type="match status" value="1"/>
</dbReference>
<evidence type="ECO:0000256" key="3">
    <source>
        <dbReference type="ARBA" id="ARBA00023122"/>
    </source>
</evidence>
<organism evidence="9 10">
    <name type="scientific">Ruminiclostridium cellobioparum subsp. termitidis CT1112</name>
    <dbReference type="NCBI Taxonomy" id="1195236"/>
    <lineage>
        <taxon>Bacteria</taxon>
        <taxon>Bacillati</taxon>
        <taxon>Bacillota</taxon>
        <taxon>Clostridia</taxon>
        <taxon>Eubacteriales</taxon>
        <taxon>Oscillospiraceae</taxon>
        <taxon>Ruminiclostridium</taxon>
    </lineage>
</organism>
<dbReference type="GO" id="GO:1901135">
    <property type="term" value="P:carbohydrate derivative metabolic process"/>
    <property type="evidence" value="ECO:0007669"/>
    <property type="project" value="InterPro"/>
</dbReference>
<dbReference type="RefSeq" id="WP_004630425.1">
    <property type="nucleotide sequence ID" value="NZ_AORV01000066.1"/>
</dbReference>
<gene>
    <name evidence="9" type="ORF">CTER_4971</name>
</gene>
<comment type="similarity">
    <text evidence="1 4">Belongs to the SIS family. GutQ/KpsF subfamily.</text>
</comment>